<dbReference type="AlphaFoldDB" id="A0A1Y3AV58"/>
<name>A0A1Y3AV58_EURMA</name>
<reference evidence="1 2" key="1">
    <citation type="submission" date="2017-03" db="EMBL/GenBank/DDBJ databases">
        <title>Genome Survey of Euroglyphus maynei.</title>
        <authorList>
            <person name="Arlian L.G."/>
            <person name="Morgan M.S."/>
            <person name="Rider S.D."/>
        </authorList>
    </citation>
    <scope>NUCLEOTIDE SEQUENCE [LARGE SCALE GENOMIC DNA]</scope>
    <source>
        <strain evidence="1">Arlian Lab</strain>
        <tissue evidence="1">Whole body</tissue>
    </source>
</reference>
<organism evidence="1 2">
    <name type="scientific">Euroglyphus maynei</name>
    <name type="common">Mayne's house dust mite</name>
    <dbReference type="NCBI Taxonomy" id="6958"/>
    <lineage>
        <taxon>Eukaryota</taxon>
        <taxon>Metazoa</taxon>
        <taxon>Ecdysozoa</taxon>
        <taxon>Arthropoda</taxon>
        <taxon>Chelicerata</taxon>
        <taxon>Arachnida</taxon>
        <taxon>Acari</taxon>
        <taxon>Acariformes</taxon>
        <taxon>Sarcoptiformes</taxon>
        <taxon>Astigmata</taxon>
        <taxon>Psoroptidia</taxon>
        <taxon>Analgoidea</taxon>
        <taxon>Pyroglyphidae</taxon>
        <taxon>Pyroglyphinae</taxon>
        <taxon>Euroglyphus</taxon>
    </lineage>
</organism>
<dbReference type="EMBL" id="MUJZ01059652">
    <property type="protein sequence ID" value="OTF71704.1"/>
    <property type="molecule type" value="Genomic_DNA"/>
</dbReference>
<accession>A0A1Y3AV58</accession>
<comment type="caution">
    <text evidence="1">The sequence shown here is derived from an EMBL/GenBank/DDBJ whole genome shotgun (WGS) entry which is preliminary data.</text>
</comment>
<proteinExistence type="predicted"/>
<sequence>MAAVAAAQDWHLAAKQMIIQHSYAKLLQQQQQRSMNTMIENGKTSLSPTTIHQQQYQWNNIKEAMAAVALATNPIIIIHHHQQQQTVQ</sequence>
<keyword evidence="2" id="KW-1185">Reference proteome</keyword>
<evidence type="ECO:0000313" key="1">
    <source>
        <dbReference type="EMBL" id="OTF71704.1"/>
    </source>
</evidence>
<protein>
    <submittedName>
        <fullName evidence="1">Uncharacterized protein</fullName>
    </submittedName>
</protein>
<evidence type="ECO:0000313" key="2">
    <source>
        <dbReference type="Proteomes" id="UP000194236"/>
    </source>
</evidence>
<gene>
    <name evidence="1" type="ORF">BLA29_013042</name>
</gene>
<dbReference type="Proteomes" id="UP000194236">
    <property type="component" value="Unassembled WGS sequence"/>
</dbReference>